<feature type="transmembrane region" description="Helical" evidence="1">
    <location>
        <begin position="39"/>
        <end position="72"/>
    </location>
</feature>
<dbReference type="AlphaFoldDB" id="A0AAW6YI80"/>
<protein>
    <submittedName>
        <fullName evidence="2">Uncharacterized protein</fullName>
    </submittedName>
</protein>
<dbReference type="GeneID" id="69255270"/>
<evidence type="ECO:0000256" key="1">
    <source>
        <dbReference type="SAM" id="Phobius"/>
    </source>
</evidence>
<accession>A0AAW6YI80</accession>
<evidence type="ECO:0000313" key="2">
    <source>
        <dbReference type="EMBL" id="MDK7292296.1"/>
    </source>
</evidence>
<evidence type="ECO:0000313" key="3">
    <source>
        <dbReference type="Proteomes" id="UP001237917"/>
    </source>
</evidence>
<dbReference type="EMBL" id="JASOPU010000002">
    <property type="protein sequence ID" value="MDK7292296.1"/>
    <property type="molecule type" value="Genomic_DNA"/>
</dbReference>
<organism evidence="2 3">
    <name type="scientific">Streptococcus pasteurianus</name>
    <dbReference type="NCBI Taxonomy" id="197614"/>
    <lineage>
        <taxon>Bacteria</taxon>
        <taxon>Bacillati</taxon>
        <taxon>Bacillota</taxon>
        <taxon>Bacilli</taxon>
        <taxon>Lactobacillales</taxon>
        <taxon>Streptococcaceae</taxon>
        <taxon>Streptococcus</taxon>
    </lineage>
</organism>
<keyword evidence="1" id="KW-0812">Transmembrane</keyword>
<name>A0AAW6YI80_9STRE</name>
<reference evidence="2" key="1">
    <citation type="submission" date="2023-05" db="EMBL/GenBank/DDBJ databases">
        <title>Cataloging the Phylogenetic Diversity of Human Bladder Bacteria.</title>
        <authorList>
            <person name="Du J."/>
        </authorList>
    </citation>
    <scope>NUCLEOTIDE SEQUENCE</scope>
    <source>
        <strain evidence="2">UMB0765</strain>
    </source>
</reference>
<dbReference type="RefSeq" id="WP_003063976.1">
    <property type="nucleotide sequence ID" value="NZ_AP031455.1"/>
</dbReference>
<sequence length="80" mass="8317">MSVIIVLVNGSLGTSVTVTGTGTFSLVRFRSAVGGARELLALFLVMTIGSSTGIGYLTLAILITSVFLVIWLGFECVASF</sequence>
<keyword evidence="1" id="KW-0472">Membrane</keyword>
<proteinExistence type="predicted"/>
<gene>
    <name evidence="2" type="ORF">QP487_02245</name>
</gene>
<feature type="transmembrane region" description="Helical" evidence="1">
    <location>
        <begin position="6"/>
        <end position="27"/>
    </location>
</feature>
<comment type="caution">
    <text evidence="2">The sequence shown here is derived from an EMBL/GenBank/DDBJ whole genome shotgun (WGS) entry which is preliminary data.</text>
</comment>
<dbReference type="Proteomes" id="UP001237917">
    <property type="component" value="Unassembled WGS sequence"/>
</dbReference>
<keyword evidence="1" id="KW-1133">Transmembrane helix</keyword>